<keyword evidence="1" id="KW-1133">Transmembrane helix</keyword>
<evidence type="ECO:0000313" key="3">
    <source>
        <dbReference type="Proteomes" id="UP000619260"/>
    </source>
</evidence>
<feature type="transmembrane region" description="Helical" evidence="1">
    <location>
        <begin position="111"/>
        <end position="133"/>
    </location>
</feature>
<proteinExistence type="predicted"/>
<keyword evidence="3" id="KW-1185">Reference proteome</keyword>
<name>A0A8J3YMF7_9ACTN</name>
<dbReference type="AlphaFoldDB" id="A0A8J3YMF7"/>
<gene>
    <name evidence="2" type="ORF">Val02_34220</name>
</gene>
<evidence type="ECO:0000256" key="1">
    <source>
        <dbReference type="SAM" id="Phobius"/>
    </source>
</evidence>
<sequence>MRWPEEAPTPVRRDWRDSFAAMADLALIGILVTVAALPVFTLASAVRAGSMAVRHRYTTGELPPVRPLLTAFHRGLWKGAAVTALALLATALLALDLAALAGGAVPGGTPLLLVTAAVTLWLVGVAVATVVHCGRHPDAGWRTAAGWALRLAPHRSLPAALAVGLAAFLSLAIPATIPLLPGFALFAAHVLTDRLSP</sequence>
<keyword evidence="1" id="KW-0812">Transmembrane</keyword>
<feature type="transmembrane region" description="Helical" evidence="1">
    <location>
        <begin position="82"/>
        <end position="105"/>
    </location>
</feature>
<protein>
    <recommendedName>
        <fullName evidence="4">DUF624 domain-containing protein</fullName>
    </recommendedName>
</protein>
<dbReference type="EMBL" id="BOPF01000010">
    <property type="protein sequence ID" value="GIJ46536.1"/>
    <property type="molecule type" value="Genomic_DNA"/>
</dbReference>
<organism evidence="2 3">
    <name type="scientific">Virgisporangium aliadipatigenens</name>
    <dbReference type="NCBI Taxonomy" id="741659"/>
    <lineage>
        <taxon>Bacteria</taxon>
        <taxon>Bacillati</taxon>
        <taxon>Actinomycetota</taxon>
        <taxon>Actinomycetes</taxon>
        <taxon>Micromonosporales</taxon>
        <taxon>Micromonosporaceae</taxon>
        <taxon>Virgisporangium</taxon>
    </lineage>
</organism>
<evidence type="ECO:0000313" key="2">
    <source>
        <dbReference type="EMBL" id="GIJ46536.1"/>
    </source>
</evidence>
<reference evidence="2" key="1">
    <citation type="submission" date="2021-01" db="EMBL/GenBank/DDBJ databases">
        <title>Whole genome shotgun sequence of Virgisporangium aliadipatigenens NBRC 105644.</title>
        <authorList>
            <person name="Komaki H."/>
            <person name="Tamura T."/>
        </authorList>
    </citation>
    <scope>NUCLEOTIDE SEQUENCE</scope>
    <source>
        <strain evidence="2">NBRC 105644</strain>
    </source>
</reference>
<dbReference type="Proteomes" id="UP000619260">
    <property type="component" value="Unassembled WGS sequence"/>
</dbReference>
<keyword evidence="1" id="KW-0472">Membrane</keyword>
<feature type="transmembrane region" description="Helical" evidence="1">
    <location>
        <begin position="159"/>
        <end position="188"/>
    </location>
</feature>
<feature type="transmembrane region" description="Helical" evidence="1">
    <location>
        <begin position="20"/>
        <end position="46"/>
    </location>
</feature>
<comment type="caution">
    <text evidence="2">The sequence shown here is derived from an EMBL/GenBank/DDBJ whole genome shotgun (WGS) entry which is preliminary data.</text>
</comment>
<accession>A0A8J3YMF7</accession>
<evidence type="ECO:0008006" key="4">
    <source>
        <dbReference type="Google" id="ProtNLM"/>
    </source>
</evidence>